<evidence type="ECO:0000256" key="2">
    <source>
        <dbReference type="SAM" id="MobiDB-lite"/>
    </source>
</evidence>
<proteinExistence type="predicted"/>
<organism evidence="5 6">
    <name type="scientific">Staphylococcus piscifermentans</name>
    <dbReference type="NCBI Taxonomy" id="70258"/>
    <lineage>
        <taxon>Bacteria</taxon>
        <taxon>Bacillati</taxon>
        <taxon>Bacillota</taxon>
        <taxon>Bacilli</taxon>
        <taxon>Bacillales</taxon>
        <taxon>Staphylococcaceae</taxon>
        <taxon>Staphylococcus</taxon>
    </lineage>
</organism>
<accession>A0A239THZ6</accession>
<feature type="signal peptide" evidence="3">
    <location>
        <begin position="1"/>
        <end position="22"/>
    </location>
</feature>
<dbReference type="InterPro" id="IPR029051">
    <property type="entry name" value="DUF4352"/>
</dbReference>
<feature type="region of interest" description="Disordered" evidence="2">
    <location>
        <begin position="256"/>
        <end position="359"/>
    </location>
</feature>
<feature type="chain" id="PRO_5038400222" description="DUF4352 domain-containing protein" evidence="3">
    <location>
        <begin position="23"/>
        <end position="359"/>
    </location>
</feature>
<dbReference type="PROSITE" id="PS51257">
    <property type="entry name" value="PROKAR_LIPOPROTEIN"/>
    <property type="match status" value="1"/>
</dbReference>
<dbReference type="Pfam" id="PF11611">
    <property type="entry name" value="DUF4352"/>
    <property type="match status" value="1"/>
</dbReference>
<protein>
    <recommendedName>
        <fullName evidence="4">DUF4352 domain-containing protein</fullName>
    </recommendedName>
</protein>
<dbReference type="Proteomes" id="UP000321736">
    <property type="component" value="Unassembled WGS sequence"/>
</dbReference>
<evidence type="ECO:0000256" key="3">
    <source>
        <dbReference type="SAM" id="SignalP"/>
    </source>
</evidence>
<feature type="compositionally biased region" description="Basic and acidic residues" evidence="2">
    <location>
        <begin position="174"/>
        <end position="201"/>
    </location>
</feature>
<keyword evidence="1 3" id="KW-0732">Signal</keyword>
<reference evidence="5 6" key="1">
    <citation type="submission" date="2019-07" db="EMBL/GenBank/DDBJ databases">
        <title>Whole genome shotgun sequence of Staphylococcus piscifermentans NBRC 109625.</title>
        <authorList>
            <person name="Hosoyama A."/>
            <person name="Uohara A."/>
            <person name="Ohji S."/>
            <person name="Ichikawa N."/>
        </authorList>
    </citation>
    <scope>NUCLEOTIDE SEQUENCE [LARGE SCALE GENOMIC DNA]</scope>
    <source>
        <strain evidence="5 6">NBRC 109625</strain>
    </source>
</reference>
<comment type="caution">
    <text evidence="5">The sequence shown here is derived from an EMBL/GenBank/DDBJ whole genome shotgun (WGS) entry which is preliminary data.</text>
</comment>
<feature type="domain" description="DUF4352" evidence="4">
    <location>
        <begin position="44"/>
        <end position="156"/>
    </location>
</feature>
<evidence type="ECO:0000313" key="6">
    <source>
        <dbReference type="Proteomes" id="UP000321736"/>
    </source>
</evidence>
<evidence type="ECO:0000259" key="4">
    <source>
        <dbReference type="Pfam" id="PF11611"/>
    </source>
</evidence>
<dbReference type="EMBL" id="BKAR01000044">
    <property type="protein sequence ID" value="GEP85751.1"/>
    <property type="molecule type" value="Genomic_DNA"/>
</dbReference>
<evidence type="ECO:0000256" key="1">
    <source>
        <dbReference type="ARBA" id="ARBA00022729"/>
    </source>
</evidence>
<gene>
    <name evidence="5" type="ORF">SPI02_23360</name>
</gene>
<sequence length="359" mass="41199">MKKLLFLMVSVLFLLAACGSNKSEEKVEADEERGEATDKMKLFRVGQTVTADGVDIKVMKAEYVNDYDEYSAPKNGKVLKVYLKFKNNNKDQVLVDSSAFSMKVRGENYSEWYGGDGTDGMFSHQLNHGNTATGTLIYDVPESNFYTLEMDTNFNLKNVKAKWNISKAMIKESDSKSDGDEAKASETSKAKADKSDDEKDYPYTADEYNALVDEYNALTDGEKMNHVTRGVTNKEYNDLAARVEKLYEELGAEYEKEYQKQLDKEEAERQKQSEQEEAEWQKEQDRLDKEFNAEMKRQDEAYAREEAQRQKQEAADQKAYEAEQQRIAEQEAREEAQRQKQEAAEQARQQKEEAALSAE</sequence>
<name>A0A239THZ6_9STAP</name>
<feature type="region of interest" description="Disordered" evidence="2">
    <location>
        <begin position="174"/>
        <end position="203"/>
    </location>
</feature>
<dbReference type="RefSeq" id="WP_095103030.1">
    <property type="nucleotide sequence ID" value="NZ_BKAR01000044.1"/>
</dbReference>
<evidence type="ECO:0000313" key="5">
    <source>
        <dbReference type="EMBL" id="GEP85751.1"/>
    </source>
</evidence>
<dbReference type="AlphaFoldDB" id="A0A239THZ6"/>
<dbReference type="Gene3D" id="2.60.40.1240">
    <property type="match status" value="1"/>
</dbReference>
<keyword evidence="6" id="KW-1185">Reference proteome</keyword>
<dbReference type="InterPro" id="IPR029050">
    <property type="entry name" value="Immunoprotect_excell_Ig-like"/>
</dbReference>
<dbReference type="OrthoDB" id="2414579at2"/>